<dbReference type="OrthoDB" id="3071565at2759"/>
<feature type="compositionally biased region" description="Low complexity" evidence="1">
    <location>
        <begin position="207"/>
        <end position="219"/>
    </location>
</feature>
<proteinExistence type="predicted"/>
<feature type="compositionally biased region" description="Low complexity" evidence="1">
    <location>
        <begin position="21"/>
        <end position="36"/>
    </location>
</feature>
<reference evidence="2" key="2">
    <citation type="submission" date="2021-10" db="EMBL/GenBank/DDBJ databases">
        <title>Phylogenomics reveals ancestral predisposition of the termite-cultivated fungus Termitomyces towards a domesticated lifestyle.</title>
        <authorList>
            <person name="Auxier B."/>
            <person name="Grum-Grzhimaylo A."/>
            <person name="Cardenas M.E."/>
            <person name="Lodge J.D."/>
            <person name="Laessoe T."/>
            <person name="Pedersen O."/>
            <person name="Smith M.E."/>
            <person name="Kuyper T.W."/>
            <person name="Franco-Molano E.A."/>
            <person name="Baroni T.J."/>
            <person name="Aanen D.K."/>
        </authorList>
    </citation>
    <scope>NUCLEOTIDE SEQUENCE</scope>
    <source>
        <strain evidence="2">AP01</strain>
        <tissue evidence="2">Mycelium</tissue>
    </source>
</reference>
<feature type="compositionally biased region" description="Low complexity" evidence="1">
    <location>
        <begin position="1"/>
        <end position="11"/>
    </location>
</feature>
<dbReference type="Proteomes" id="UP000775547">
    <property type="component" value="Unassembled WGS sequence"/>
</dbReference>
<comment type="caution">
    <text evidence="2">The sequence shown here is derived from an EMBL/GenBank/DDBJ whole genome shotgun (WGS) entry which is preliminary data.</text>
</comment>
<organism evidence="2 3">
    <name type="scientific">Asterophora parasitica</name>
    <dbReference type="NCBI Taxonomy" id="117018"/>
    <lineage>
        <taxon>Eukaryota</taxon>
        <taxon>Fungi</taxon>
        <taxon>Dikarya</taxon>
        <taxon>Basidiomycota</taxon>
        <taxon>Agaricomycotina</taxon>
        <taxon>Agaricomycetes</taxon>
        <taxon>Agaricomycetidae</taxon>
        <taxon>Agaricales</taxon>
        <taxon>Tricholomatineae</taxon>
        <taxon>Lyophyllaceae</taxon>
        <taxon>Asterophora</taxon>
    </lineage>
</organism>
<feature type="region of interest" description="Disordered" evidence="1">
    <location>
        <begin position="1"/>
        <end position="242"/>
    </location>
</feature>
<evidence type="ECO:0000256" key="1">
    <source>
        <dbReference type="SAM" id="MobiDB-lite"/>
    </source>
</evidence>
<keyword evidence="3" id="KW-1185">Reference proteome</keyword>
<evidence type="ECO:0000313" key="3">
    <source>
        <dbReference type="Proteomes" id="UP000775547"/>
    </source>
</evidence>
<feature type="compositionally biased region" description="Polar residues" evidence="1">
    <location>
        <begin position="43"/>
        <end position="54"/>
    </location>
</feature>
<gene>
    <name evidence="2" type="ORF">DXG03_001817</name>
</gene>
<feature type="compositionally biased region" description="Polar residues" evidence="1">
    <location>
        <begin position="275"/>
        <end position="285"/>
    </location>
</feature>
<sequence length="412" mass="42649">MSSPSASPPKSKWMRAVRRASSVLVPTTTSRPTTPSADRDSDTTSLKRVPSITSIFAPKPVASHPSPIAESPARENAALQDAIPAVEPSPLAQAPVTVSAAPDATQATVTASPGPEPVAPSQEITQAPVTSPEPAAAIPVPDITQTSPHDYSPPPLIDSAAVTGPGAFIDGVDELPQPHTIVEPSREPSILQADSTDGHAPHLGGHLADSPLSLSASLPVTPPPENAQAQTGGSYFDGIPVHEEPLSLEDEFVAAAPKLNVATEEDVFGPLEEPNSPQLTRISTPEPQPSDLPDSEPQLIPTQPATPEPVGVILPPVKTQQIPTQPPAPQPGDLPDSEPQLIPTQPATPEPALVILPPKPQEIPAAPAVLPFPLPAPSFEYHPGQDVWGGDVVNGNATTRSRSSSIRCVLVG</sequence>
<accession>A0A9P7G318</accession>
<feature type="region of interest" description="Disordered" evidence="1">
    <location>
        <begin position="264"/>
        <end position="352"/>
    </location>
</feature>
<protein>
    <submittedName>
        <fullName evidence="2">Uncharacterized protein</fullName>
    </submittedName>
</protein>
<dbReference type="AlphaFoldDB" id="A0A9P7G318"/>
<name>A0A9P7G318_9AGAR</name>
<dbReference type="EMBL" id="JABCKV010000143">
    <property type="protein sequence ID" value="KAG5642969.1"/>
    <property type="molecule type" value="Genomic_DNA"/>
</dbReference>
<reference evidence="2" key="1">
    <citation type="submission" date="2020-07" db="EMBL/GenBank/DDBJ databases">
        <authorList>
            <person name="Nieuwenhuis M."/>
            <person name="Van De Peppel L.J.J."/>
        </authorList>
    </citation>
    <scope>NUCLEOTIDE SEQUENCE</scope>
    <source>
        <strain evidence="2">AP01</strain>
        <tissue evidence="2">Mycelium</tissue>
    </source>
</reference>
<evidence type="ECO:0000313" key="2">
    <source>
        <dbReference type="EMBL" id="KAG5642969.1"/>
    </source>
</evidence>